<dbReference type="Gene3D" id="1.10.245.10">
    <property type="entry name" value="SWIB/MDM2 domain"/>
    <property type="match status" value="1"/>
</dbReference>
<dbReference type="SUPFAM" id="SSF55729">
    <property type="entry name" value="Acyl-CoA N-acyltransferases (Nat)"/>
    <property type="match status" value="1"/>
</dbReference>
<feature type="region of interest" description="Disordered" evidence="5">
    <location>
        <begin position="132"/>
        <end position="236"/>
    </location>
</feature>
<evidence type="ECO:0000256" key="4">
    <source>
        <dbReference type="ARBA" id="ARBA00023315"/>
    </source>
</evidence>
<dbReference type="GO" id="GO:0004379">
    <property type="term" value="F:glycylpeptide N-tetradecanoyltransferase activity"/>
    <property type="evidence" value="ECO:0007669"/>
    <property type="project" value="UniProtKB-EC"/>
</dbReference>
<dbReference type="InterPro" id="IPR003121">
    <property type="entry name" value="SWIB_MDM2_domain"/>
</dbReference>
<dbReference type="InterPro" id="IPR016181">
    <property type="entry name" value="Acyl_CoA_acyltransferase"/>
</dbReference>
<dbReference type="PANTHER" id="PTHR13844">
    <property type="entry name" value="SWI/SNF-RELATED MATRIX-ASSOCIATED ACTIN-DEPENDENT REGULATOR OF CHROMATIN SUBFAMILY D"/>
    <property type="match status" value="1"/>
</dbReference>
<keyword evidence="3 7" id="KW-0808">Transferase</keyword>
<protein>
    <recommendedName>
        <fullName evidence="2">glycylpeptide N-tetradecanoyltransferase</fullName>
        <ecNumber evidence="2">2.3.1.97</ecNumber>
    </recommendedName>
</protein>
<accession>A0A7J6QWL1</accession>
<evidence type="ECO:0000256" key="2">
    <source>
        <dbReference type="ARBA" id="ARBA00012923"/>
    </source>
</evidence>
<dbReference type="AlphaFoldDB" id="A0A7J6QWL1"/>
<name>A0A7J6QWL1_PEROL</name>
<evidence type="ECO:0000256" key="3">
    <source>
        <dbReference type="ARBA" id="ARBA00022679"/>
    </source>
</evidence>
<evidence type="ECO:0000313" key="7">
    <source>
        <dbReference type="EMBL" id="KAF4712512.1"/>
    </source>
</evidence>
<dbReference type="SUPFAM" id="SSF47592">
    <property type="entry name" value="SWIB/MDM2 domain"/>
    <property type="match status" value="1"/>
</dbReference>
<dbReference type="EMBL" id="JABANM010026738">
    <property type="protein sequence ID" value="KAF4712512.1"/>
    <property type="molecule type" value="Genomic_DNA"/>
</dbReference>
<sequence length="264" mass="29185">MLSRVFQRGLPKLGGGPSMMGLVQARFNSSSSSSVQAAPFTTAASEQDKPKRTRRKKQRRVMKDGPHNTGLHQLCSLSPELSKIVGASKASRVDINKKLWGYIKSHNLQEESDKRNIKPDAVLGKHTYSSSILDESMSSSDNKATVESREEPKSQDSEQFETPASSTPAEPVDDVAHEQAEIKDLLDKMHIAPPAPPKAHKFWNTQPVPQLDADPVPEAARGPIDEPKKVSDIPKEPYNLPAAFEWSNIDVNDPEQIQEVYTLL</sequence>
<dbReference type="PROSITE" id="PS51925">
    <property type="entry name" value="SWIB_MDM2"/>
    <property type="match status" value="1"/>
</dbReference>
<dbReference type="InterPro" id="IPR019835">
    <property type="entry name" value="SWIB_domain"/>
</dbReference>
<dbReference type="Pfam" id="PF01233">
    <property type="entry name" value="NMT"/>
    <property type="match status" value="1"/>
</dbReference>
<comment type="caution">
    <text evidence="7">The sequence shown here is derived from an EMBL/GenBank/DDBJ whole genome shotgun (WGS) entry which is preliminary data.</text>
</comment>
<reference evidence="7 8" key="1">
    <citation type="submission" date="2020-04" db="EMBL/GenBank/DDBJ databases">
        <title>Perkinsus olseni comparative genomics.</title>
        <authorList>
            <person name="Bogema D.R."/>
        </authorList>
    </citation>
    <scope>NUCLEOTIDE SEQUENCE [LARGE SCALE GENOMIC DNA]</scope>
    <source>
        <strain evidence="7">ATCC PRA-205</strain>
    </source>
</reference>
<dbReference type="Pfam" id="PF02201">
    <property type="entry name" value="SWIB"/>
    <property type="match status" value="1"/>
</dbReference>
<dbReference type="Proteomes" id="UP000574390">
    <property type="component" value="Unassembled WGS sequence"/>
</dbReference>
<keyword evidence="4" id="KW-0012">Acyltransferase</keyword>
<comment type="similarity">
    <text evidence="1">Belongs to the NMT family.</text>
</comment>
<feature type="non-terminal residue" evidence="7">
    <location>
        <position position="264"/>
    </location>
</feature>
<dbReference type="InterPro" id="IPR022676">
    <property type="entry name" value="NMT_N"/>
</dbReference>
<feature type="compositionally biased region" description="Basic and acidic residues" evidence="5">
    <location>
        <begin position="223"/>
        <end position="235"/>
    </location>
</feature>
<feature type="region of interest" description="Disordered" evidence="5">
    <location>
        <begin position="32"/>
        <end position="73"/>
    </location>
</feature>
<evidence type="ECO:0000256" key="1">
    <source>
        <dbReference type="ARBA" id="ARBA00009469"/>
    </source>
</evidence>
<organism evidence="7 8">
    <name type="scientific">Perkinsus olseni</name>
    <name type="common">Perkinsus atlanticus</name>
    <dbReference type="NCBI Taxonomy" id="32597"/>
    <lineage>
        <taxon>Eukaryota</taxon>
        <taxon>Sar</taxon>
        <taxon>Alveolata</taxon>
        <taxon>Perkinsozoa</taxon>
        <taxon>Perkinsea</taxon>
        <taxon>Perkinsida</taxon>
        <taxon>Perkinsidae</taxon>
        <taxon>Perkinsus</taxon>
    </lineage>
</organism>
<dbReference type="EC" id="2.3.1.97" evidence="2"/>
<dbReference type="Gene3D" id="3.40.630.170">
    <property type="match status" value="1"/>
</dbReference>
<feature type="compositionally biased region" description="Basic and acidic residues" evidence="5">
    <location>
        <begin position="174"/>
        <end position="190"/>
    </location>
</feature>
<dbReference type="SMART" id="SM00151">
    <property type="entry name" value="SWIB"/>
    <property type="match status" value="1"/>
</dbReference>
<gene>
    <name evidence="7" type="primary">NMT1_3</name>
    <name evidence="7" type="ORF">FOZ62_032044</name>
</gene>
<feature type="compositionally biased region" description="Basic and acidic residues" evidence="5">
    <location>
        <begin position="144"/>
        <end position="156"/>
    </location>
</feature>
<proteinExistence type="inferred from homology"/>
<dbReference type="InterPro" id="IPR036885">
    <property type="entry name" value="SWIB_MDM2_dom_sf"/>
</dbReference>
<evidence type="ECO:0000313" key="8">
    <source>
        <dbReference type="Proteomes" id="UP000574390"/>
    </source>
</evidence>
<evidence type="ECO:0000256" key="5">
    <source>
        <dbReference type="SAM" id="MobiDB-lite"/>
    </source>
</evidence>
<dbReference type="CDD" id="cd10567">
    <property type="entry name" value="SWIB-MDM2_like"/>
    <property type="match status" value="1"/>
</dbReference>
<feature type="domain" description="DM2" evidence="6">
    <location>
        <begin position="70"/>
        <end position="147"/>
    </location>
</feature>
<feature type="compositionally biased region" description="Basic residues" evidence="5">
    <location>
        <begin position="51"/>
        <end position="60"/>
    </location>
</feature>
<evidence type="ECO:0000259" key="6">
    <source>
        <dbReference type="PROSITE" id="PS51925"/>
    </source>
</evidence>